<dbReference type="InterPro" id="IPR029026">
    <property type="entry name" value="tRNA_m1G_MTases_N"/>
</dbReference>
<feature type="transmembrane region" description="Helical" evidence="4">
    <location>
        <begin position="217"/>
        <end position="238"/>
    </location>
</feature>
<keyword evidence="4" id="KW-1133">Transmembrane helix</keyword>
<dbReference type="Gene3D" id="3.30.1330.30">
    <property type="match status" value="1"/>
</dbReference>
<evidence type="ECO:0000313" key="6">
    <source>
        <dbReference type="EMBL" id="QSQ08948.1"/>
    </source>
</evidence>
<evidence type="ECO:0000256" key="3">
    <source>
        <dbReference type="ARBA" id="ARBA00022679"/>
    </source>
</evidence>
<dbReference type="SUPFAM" id="SSF55315">
    <property type="entry name" value="L30e-like"/>
    <property type="match status" value="1"/>
</dbReference>
<dbReference type="GO" id="GO:0032259">
    <property type="term" value="P:methylation"/>
    <property type="evidence" value="ECO:0007669"/>
    <property type="project" value="UniProtKB-KW"/>
</dbReference>
<dbReference type="PANTHER" id="PTHR46429:SF1">
    <property type="entry name" value="23S RRNA (GUANOSINE-2'-O-)-METHYLTRANSFERASE RLMB"/>
    <property type="match status" value="1"/>
</dbReference>
<dbReference type="SMART" id="SM00967">
    <property type="entry name" value="SpoU_sub_bind"/>
    <property type="match status" value="1"/>
</dbReference>
<evidence type="ECO:0000256" key="2">
    <source>
        <dbReference type="ARBA" id="ARBA00022603"/>
    </source>
</evidence>
<comment type="similarity">
    <text evidence="1">Belongs to the class IV-like SAM-binding methyltransferase superfamily. RNA methyltransferase TrmH family.</text>
</comment>
<dbReference type="CDD" id="cd18103">
    <property type="entry name" value="SpoU-like_RlmB"/>
    <property type="match status" value="1"/>
</dbReference>
<keyword evidence="7" id="KW-1185">Reference proteome</keyword>
<evidence type="ECO:0000256" key="4">
    <source>
        <dbReference type="SAM" id="Phobius"/>
    </source>
</evidence>
<dbReference type="RefSeq" id="WP_206709145.1">
    <property type="nucleotide sequence ID" value="NZ_CP059066.1"/>
</dbReference>
<dbReference type="Gene3D" id="3.40.1280.10">
    <property type="match status" value="1"/>
</dbReference>
<dbReference type="NCBIfam" id="TIGR00186">
    <property type="entry name" value="rRNA_methyl_3"/>
    <property type="match status" value="1"/>
</dbReference>
<dbReference type="InterPro" id="IPR001537">
    <property type="entry name" value="SpoU_MeTrfase"/>
</dbReference>
<reference evidence="6" key="1">
    <citation type="submission" date="2020-07" db="EMBL/GenBank/DDBJ databases">
        <title>Koleobacter methoxysyntrophicus gen. nov., sp. nov., a novel anaerobic bacterium isolated from deep subsurface oil field and proposal of Koleobacterales ord. nov. in the phylum Firmicutes.</title>
        <authorList>
            <person name="Sakamoto S."/>
            <person name="Tamaki H."/>
        </authorList>
    </citation>
    <scope>NUCLEOTIDE SEQUENCE</scope>
    <source>
        <strain evidence="6">NRmbB1</strain>
    </source>
</reference>
<dbReference type="AlphaFoldDB" id="A0A8A0RMX8"/>
<feature type="domain" description="RNA 2-O ribose methyltransferase substrate binding" evidence="5">
    <location>
        <begin position="4"/>
        <end position="79"/>
    </location>
</feature>
<dbReference type="KEGG" id="kme:H0A61_01301"/>
<dbReference type="GO" id="GO:0008173">
    <property type="term" value="F:RNA methyltransferase activity"/>
    <property type="evidence" value="ECO:0007669"/>
    <property type="project" value="InterPro"/>
</dbReference>
<dbReference type="GO" id="GO:0003723">
    <property type="term" value="F:RNA binding"/>
    <property type="evidence" value="ECO:0007669"/>
    <property type="project" value="InterPro"/>
</dbReference>
<protein>
    <submittedName>
        <fullName evidence="6">TrmH family tRNA/rRNA methyltransferase</fullName>
        <ecNumber evidence="6">2.1.1.-</ecNumber>
    </submittedName>
</protein>
<dbReference type="InterPro" id="IPR029028">
    <property type="entry name" value="Alpha/beta_knot_MTases"/>
</dbReference>
<dbReference type="Pfam" id="PF08032">
    <property type="entry name" value="SpoU_sub_bind"/>
    <property type="match status" value="1"/>
</dbReference>
<keyword evidence="4" id="KW-0812">Transmembrane</keyword>
<dbReference type="EC" id="2.1.1.-" evidence="6"/>
<name>A0A8A0RMX8_9FIRM</name>
<dbReference type="GO" id="GO:0006396">
    <property type="term" value="P:RNA processing"/>
    <property type="evidence" value="ECO:0007669"/>
    <property type="project" value="InterPro"/>
</dbReference>
<keyword evidence="2 6" id="KW-0489">Methyltransferase</keyword>
<sequence length="248" mass="27184">MSRQLEGRNPVLEALKAGTTINKLIIQKGEKHGSILKIMAIAKERGIPLQEIDKKDMDSMSKTYGHQGVIALISEYKYYEVDEILDIAREKGDLPFIVILDKIEDPHNLGSIIRTSNAAGVHGVVIPRRRSVSVTPVVAKSSAGAVEYVPVAREVNLSRTVDMLKEKGLWIAGADMEGASIYESDLTGPLALVIGSEGKGISRLLKEKCDFLVSIPMVGRITSLNAATAGAIIIYEIFRQRLYKRQRG</sequence>
<dbReference type="Pfam" id="PF00588">
    <property type="entry name" value="SpoU_methylase"/>
    <property type="match status" value="1"/>
</dbReference>
<accession>A0A8A0RMX8</accession>
<keyword evidence="4" id="KW-0472">Membrane</keyword>
<keyword evidence="3 6" id="KW-0808">Transferase</keyword>
<dbReference type="InterPro" id="IPR013123">
    <property type="entry name" value="SpoU_subst-bd"/>
</dbReference>
<dbReference type="GO" id="GO:0005829">
    <property type="term" value="C:cytosol"/>
    <property type="evidence" value="ECO:0007669"/>
    <property type="project" value="TreeGrafter"/>
</dbReference>
<dbReference type="Proteomes" id="UP000662904">
    <property type="component" value="Chromosome"/>
</dbReference>
<proteinExistence type="inferred from homology"/>
<gene>
    <name evidence="6" type="ORF">H0A61_01301</name>
</gene>
<organism evidence="6 7">
    <name type="scientific">Koleobacter methoxysyntrophicus</name>
    <dbReference type="NCBI Taxonomy" id="2751313"/>
    <lineage>
        <taxon>Bacteria</taxon>
        <taxon>Bacillati</taxon>
        <taxon>Bacillota</taxon>
        <taxon>Clostridia</taxon>
        <taxon>Koleobacterales</taxon>
        <taxon>Koleobacteraceae</taxon>
        <taxon>Koleobacter</taxon>
    </lineage>
</organism>
<dbReference type="FunFam" id="3.40.1280.10:FF:000008">
    <property type="entry name" value="Group 3 RNA methyltransferase TrmH"/>
    <property type="match status" value="1"/>
</dbReference>
<dbReference type="PANTHER" id="PTHR46429">
    <property type="entry name" value="23S RRNA (GUANOSINE-2'-O-)-METHYLTRANSFERASE RLMB"/>
    <property type="match status" value="1"/>
</dbReference>
<dbReference type="SUPFAM" id="SSF75217">
    <property type="entry name" value="alpha/beta knot"/>
    <property type="match status" value="1"/>
</dbReference>
<evidence type="ECO:0000313" key="7">
    <source>
        <dbReference type="Proteomes" id="UP000662904"/>
    </source>
</evidence>
<dbReference type="InterPro" id="IPR004441">
    <property type="entry name" value="rRNA_MeTrfase_TrmH"/>
</dbReference>
<dbReference type="InterPro" id="IPR029064">
    <property type="entry name" value="Ribosomal_eL30-like_sf"/>
</dbReference>
<evidence type="ECO:0000259" key="5">
    <source>
        <dbReference type="SMART" id="SM00967"/>
    </source>
</evidence>
<evidence type="ECO:0000256" key="1">
    <source>
        <dbReference type="ARBA" id="ARBA00007228"/>
    </source>
</evidence>
<dbReference type="EMBL" id="CP059066">
    <property type="protein sequence ID" value="QSQ08948.1"/>
    <property type="molecule type" value="Genomic_DNA"/>
</dbReference>